<comment type="caution">
    <text evidence="1">The sequence shown here is derived from an EMBL/GenBank/DDBJ whole genome shotgun (WGS) entry which is preliminary data.</text>
</comment>
<evidence type="ECO:0000313" key="1">
    <source>
        <dbReference type="EMBL" id="KAJ8115776.1"/>
    </source>
</evidence>
<name>A0ACC2IKQ6_9PEZI</name>
<keyword evidence="2" id="KW-1185">Reference proteome</keyword>
<protein>
    <submittedName>
        <fullName evidence="1">Uncharacterized protein</fullName>
    </submittedName>
</protein>
<evidence type="ECO:0000313" key="2">
    <source>
        <dbReference type="Proteomes" id="UP001153334"/>
    </source>
</evidence>
<proteinExistence type="predicted"/>
<reference evidence="1" key="1">
    <citation type="submission" date="2022-11" db="EMBL/GenBank/DDBJ databases">
        <title>Genome Sequence of Nemania bipapillata.</title>
        <authorList>
            <person name="Buettner E."/>
        </authorList>
    </citation>
    <scope>NUCLEOTIDE SEQUENCE</scope>
    <source>
        <strain evidence="1">CP14</strain>
    </source>
</reference>
<gene>
    <name evidence="1" type="ORF">ONZ43_g4593</name>
</gene>
<dbReference type="EMBL" id="JAPESX010001262">
    <property type="protein sequence ID" value="KAJ8115776.1"/>
    <property type="molecule type" value="Genomic_DNA"/>
</dbReference>
<organism evidence="1 2">
    <name type="scientific">Nemania bipapillata</name>
    <dbReference type="NCBI Taxonomy" id="110536"/>
    <lineage>
        <taxon>Eukaryota</taxon>
        <taxon>Fungi</taxon>
        <taxon>Dikarya</taxon>
        <taxon>Ascomycota</taxon>
        <taxon>Pezizomycotina</taxon>
        <taxon>Sordariomycetes</taxon>
        <taxon>Xylariomycetidae</taxon>
        <taxon>Xylariales</taxon>
        <taxon>Xylariaceae</taxon>
        <taxon>Nemania</taxon>
    </lineage>
</organism>
<accession>A0ACC2IKQ6</accession>
<sequence>MVMKMALQIPAFASVAATAAELWPSIANTLAVPFHAPSSRNPRHLPSHSHAPSRTRQVDPARETTEPARSVTANGSPRFELPEFLRDACHDAAFAPTPPSRQAIPTPFDIRSSISTMPRAALLASSPLVHRLYPQRLLLRSMCTSSTGLSAIPRPLFGASSFQRRSFQTSGLSRNLLAHMEESANRNPTSATAQNAFYQALLKANMPAIIIERYQSGRFASNTAANDAYQKALVMLAPSASQGGHGEDIGETVKNLPGNLTPTQIQAVTQALAARSRGSTHAVAKDHGTQATGTKDGPLHVVVDETVGNSIFRWVKFLLWFCLVTYVTLILITMVIESLSALRRPGSKVDSEVKAEQQKARFSDVHGADEAKEELQDMVDFLRNPEKYSQLGGKLPKGILLVGPPGTGKTLLARAVAGEAGVPFFYMSGSEFDEVYVGVGAKRVRELFAAAKSKSPAIVFIDELDAIGGRRNARDAAYVKQTLNQLLTELDGFDQSANVIIIGATNFPQLLDKALTRPGRFDRHVTVDLPDVRGRLAILQHHAKKIKAEKDVDLKAIAQTTSGLSGAELENIVNQAAVHASKNKAKSVGKMDFDWAKDKVILGAERKSMVISAKEKEMTAYHEAGHALVNLLTKGSSMTLYKVTILARGPTLGHTASLPEMDKYSYTVDNYLAQIDIALGGKLAEEIVYGPNQVTSGASSDLKAATRVAFSMVASLGMSTKLGNMEYGSRYDTLSSETKALVEAEVQRTVNEAYERARKLLTTHRKELDLLAKALVDYETLSKEEVEKVIQGQSLPDRIIVPQGPMTIPASVKPLSPGDSVQPIPGSEPPSPPPVAPPGVAPAQK</sequence>
<dbReference type="Proteomes" id="UP001153334">
    <property type="component" value="Unassembled WGS sequence"/>
</dbReference>